<dbReference type="GO" id="GO:0005858">
    <property type="term" value="C:axonemal dynein complex"/>
    <property type="evidence" value="ECO:0007669"/>
    <property type="project" value="InterPro"/>
</dbReference>
<keyword evidence="15" id="KW-1185">Reference proteome</keyword>
<dbReference type="GO" id="GO:0060285">
    <property type="term" value="P:cilium-dependent cell motility"/>
    <property type="evidence" value="ECO:0007669"/>
    <property type="project" value="TreeGrafter"/>
</dbReference>
<evidence type="ECO:0000256" key="9">
    <source>
        <dbReference type="ARBA" id="ARBA00046115"/>
    </source>
</evidence>
<reference evidence="14" key="2">
    <citation type="submission" date="2025-09" db="UniProtKB">
        <authorList>
            <consortium name="Ensembl"/>
        </authorList>
    </citation>
    <scope>IDENTIFICATION</scope>
</reference>
<feature type="region of interest" description="Disordered" evidence="11">
    <location>
        <begin position="340"/>
        <end position="361"/>
    </location>
</feature>
<reference evidence="14" key="1">
    <citation type="submission" date="2025-08" db="UniProtKB">
        <authorList>
            <consortium name="Ensembl"/>
        </authorList>
    </citation>
    <scope>IDENTIFICATION</scope>
</reference>
<evidence type="ECO:0000256" key="7">
    <source>
        <dbReference type="ARBA" id="ARBA00023273"/>
    </source>
</evidence>
<evidence type="ECO:0000256" key="11">
    <source>
        <dbReference type="SAM" id="MobiDB-lite"/>
    </source>
</evidence>
<dbReference type="OMA" id="LDFMMAR"/>
<organism evidence="14 15">
    <name type="scientific">Hippocampus comes</name>
    <name type="common">Tiger tail seahorse</name>
    <dbReference type="NCBI Taxonomy" id="109280"/>
    <lineage>
        <taxon>Eukaryota</taxon>
        <taxon>Metazoa</taxon>
        <taxon>Chordata</taxon>
        <taxon>Craniata</taxon>
        <taxon>Vertebrata</taxon>
        <taxon>Euteleostomi</taxon>
        <taxon>Actinopterygii</taxon>
        <taxon>Neopterygii</taxon>
        <taxon>Teleostei</taxon>
        <taxon>Neoteleostei</taxon>
        <taxon>Acanthomorphata</taxon>
        <taxon>Syngnathiaria</taxon>
        <taxon>Syngnathiformes</taxon>
        <taxon>Syngnathoidei</taxon>
        <taxon>Syngnathidae</taxon>
        <taxon>Hippocampus</taxon>
    </lineage>
</organism>
<feature type="coiled-coil region" evidence="10">
    <location>
        <begin position="110"/>
        <end position="152"/>
    </location>
</feature>
<dbReference type="Ensembl" id="ENSHCOT00000017679.1">
    <property type="protein sequence ID" value="ENSHCOP00000024465.1"/>
    <property type="gene ID" value="ENSHCOG00000013832.1"/>
</dbReference>
<evidence type="ECO:0000256" key="4">
    <source>
        <dbReference type="ARBA" id="ARBA00022846"/>
    </source>
</evidence>
<dbReference type="PANTHER" id="PTHR21625">
    <property type="entry name" value="NYD-SP28 PROTEIN"/>
    <property type="match status" value="1"/>
</dbReference>
<dbReference type="InterPro" id="IPR039750">
    <property type="entry name" value="DRC1/DRC2"/>
</dbReference>
<dbReference type="GO" id="GO:0003352">
    <property type="term" value="P:regulation of cilium movement"/>
    <property type="evidence" value="ECO:0007669"/>
    <property type="project" value="TreeGrafter"/>
</dbReference>
<comment type="similarity">
    <text evidence="2">Belongs to the DRC1 family.</text>
</comment>
<evidence type="ECO:0000259" key="13">
    <source>
        <dbReference type="Pfam" id="PF14775"/>
    </source>
</evidence>
<dbReference type="InterPro" id="IPR039505">
    <property type="entry name" value="DRC1/2_N"/>
</dbReference>
<feature type="domain" description="Dynein regulatory complex protein 1/2 N-terminal" evidence="12">
    <location>
        <begin position="44"/>
        <end position="142"/>
    </location>
</feature>
<evidence type="ECO:0000256" key="3">
    <source>
        <dbReference type="ARBA" id="ARBA00013815"/>
    </source>
</evidence>
<evidence type="ECO:0000259" key="12">
    <source>
        <dbReference type="Pfam" id="PF14772"/>
    </source>
</evidence>
<dbReference type="GO" id="GO:0070286">
    <property type="term" value="P:axonemal dynein complex assembly"/>
    <property type="evidence" value="ECO:0007669"/>
    <property type="project" value="InterPro"/>
</dbReference>
<feature type="domain" description="Dynein regulatory complex protein 1 C-terminal" evidence="13">
    <location>
        <begin position="444"/>
        <end position="502"/>
    </location>
</feature>
<dbReference type="InterPro" id="IPR029440">
    <property type="entry name" value="DRC1_C"/>
</dbReference>
<proteinExistence type="inferred from homology"/>
<dbReference type="GeneTree" id="ENSGT00940000153804"/>
<evidence type="ECO:0000256" key="6">
    <source>
        <dbReference type="ARBA" id="ARBA00023069"/>
    </source>
</evidence>
<comment type="function">
    <text evidence="9">Component of the nexin-dynein regulatory complex (N-DRC) a key regulator of ciliary/flagellar motility which maintains the alignment and integrity of the distal axoneme and regulates microtubule sliding in motile axonemes. Plays a critical role in the assembly of N-DRC and also stabilizes the assembly of multiple inner dynein arms and radial spokes. Coassembles with CCDC65/DRC2 to form a central scaffold needed for assembly of the N-DRC and its attachment to the outer doublet microtubules.</text>
</comment>
<evidence type="ECO:0000256" key="5">
    <source>
        <dbReference type="ARBA" id="ARBA00023054"/>
    </source>
</evidence>
<dbReference type="STRING" id="109280.ENSHCOP00000024465"/>
<protein>
    <recommendedName>
        <fullName evidence="3">Dynein regulatory complex protein 1</fullName>
    </recommendedName>
    <alternativeName>
        <fullName evidence="8">Coiled-coil domain-containing protein 164</fullName>
    </alternativeName>
</protein>
<sequence>MHSKFKQDRILNYRLLDFHELEVQNGIYSLERDLLALVIDIQAAADAKESLRREELEVARNLERLEKEVNSSQEKFEEITARWSLAEQTVIPYELQETLKWQQLLCAELIEDKRKVIKDLQQELKSGDDRFVKDLRRQANEIDQMMQRSEELVSLLTQAYREELDQIEVRSRHQEYDVLLTKDQTEWEQCVQELWDQQVRRQSPTPSQFPFVMRQPHVYVTDRCACSKSGYLQTELKNLRRTYLSGKKQSEEQSSRLSGDYKRGIEQYQCMQQRIKHFAVSDAKQFEETWRMLDKEVRQQAEKALLIDRMIYKQHLNLPWARPRAASSLGLSDPDHLWKQASAEQSASLPESSAGMDGAAAAPAEEKLPLDTIKELMELLCDELGFLTEDRLQLLATLDKKEQNVIKLETLLQVYFASLERRSHATGQPCYWSADMWDSSADEAYWESLANVIPEDQLKVWESAELVLKKHMAVLTKISDRIPEIERLEQQNAELRRLLQRSVDS</sequence>
<dbReference type="PANTHER" id="PTHR21625:SF1">
    <property type="entry name" value="DYNEIN REGULATORY COMPLEX PROTEIN 1"/>
    <property type="match status" value="1"/>
</dbReference>
<accession>A0A3Q2YZ32</accession>
<evidence type="ECO:0000313" key="14">
    <source>
        <dbReference type="Ensembl" id="ENSHCOP00000024465.1"/>
    </source>
</evidence>
<feature type="compositionally biased region" description="Polar residues" evidence="11">
    <location>
        <begin position="342"/>
        <end position="351"/>
    </location>
</feature>
<name>A0A3Q2YZ32_HIPCM</name>
<keyword evidence="6" id="KW-0969">Cilium</keyword>
<evidence type="ECO:0000256" key="10">
    <source>
        <dbReference type="SAM" id="Coils"/>
    </source>
</evidence>
<dbReference type="Proteomes" id="UP000264820">
    <property type="component" value="Unplaced"/>
</dbReference>
<evidence type="ECO:0000313" key="15">
    <source>
        <dbReference type="Proteomes" id="UP000264820"/>
    </source>
</evidence>
<keyword evidence="5 10" id="KW-0175">Coiled coil</keyword>
<keyword evidence="4" id="KW-0282">Flagellum</keyword>
<dbReference type="Pfam" id="PF14772">
    <property type="entry name" value="NYD-SP28"/>
    <property type="match status" value="1"/>
</dbReference>
<evidence type="ECO:0000256" key="8">
    <source>
        <dbReference type="ARBA" id="ARBA00031554"/>
    </source>
</evidence>
<dbReference type="AlphaFoldDB" id="A0A3Q2YZ32"/>
<feature type="compositionally biased region" description="Low complexity" evidence="11">
    <location>
        <begin position="352"/>
        <end position="361"/>
    </location>
</feature>
<evidence type="ECO:0000256" key="2">
    <source>
        <dbReference type="ARBA" id="ARBA00009688"/>
    </source>
</evidence>
<keyword evidence="7" id="KW-0966">Cell projection</keyword>
<feature type="coiled-coil region" evidence="10">
    <location>
        <begin position="48"/>
        <end position="82"/>
    </location>
</feature>
<comment type="subcellular location">
    <subcellularLocation>
        <location evidence="1">Cytoplasm</location>
        <location evidence="1">Cytoskeleton</location>
        <location evidence="1">Flagellum axoneme</location>
    </subcellularLocation>
</comment>
<dbReference type="Pfam" id="PF14775">
    <property type="entry name" value="NYD-SP28_assoc"/>
    <property type="match status" value="1"/>
</dbReference>
<evidence type="ECO:0000256" key="1">
    <source>
        <dbReference type="ARBA" id="ARBA00004611"/>
    </source>
</evidence>